<keyword evidence="2" id="KW-1185">Reference proteome</keyword>
<evidence type="ECO:0000313" key="2">
    <source>
        <dbReference type="Proteomes" id="UP000487350"/>
    </source>
</evidence>
<dbReference type="Proteomes" id="UP000487350">
    <property type="component" value="Unassembled WGS sequence"/>
</dbReference>
<accession>A0A844B2F9</accession>
<evidence type="ECO:0008006" key="3">
    <source>
        <dbReference type="Google" id="ProtNLM"/>
    </source>
</evidence>
<dbReference type="EMBL" id="WJBU01000008">
    <property type="protein sequence ID" value="MRD47452.1"/>
    <property type="molecule type" value="Genomic_DNA"/>
</dbReference>
<dbReference type="InterPro" id="IPR029044">
    <property type="entry name" value="Nucleotide-diphossugar_trans"/>
</dbReference>
<gene>
    <name evidence="1" type="ORF">GHT07_09200</name>
</gene>
<organism evidence="1 2">
    <name type="scientific">Caenimonas koreensis DSM 17982</name>
    <dbReference type="NCBI Taxonomy" id="1121255"/>
    <lineage>
        <taxon>Bacteria</taxon>
        <taxon>Pseudomonadati</taxon>
        <taxon>Pseudomonadota</taxon>
        <taxon>Betaproteobacteria</taxon>
        <taxon>Burkholderiales</taxon>
        <taxon>Comamonadaceae</taxon>
        <taxon>Caenimonas</taxon>
    </lineage>
</organism>
<protein>
    <recommendedName>
        <fullName evidence="3">Glycosyl transferase family 2</fullName>
    </recommendedName>
</protein>
<reference evidence="1 2" key="1">
    <citation type="submission" date="2019-11" db="EMBL/GenBank/DDBJ databases">
        <title>Caenimonas koreensis gen. nov., sp. nov., isolated from activated sludge.</title>
        <authorList>
            <person name="Seung H.R."/>
        </authorList>
    </citation>
    <scope>NUCLEOTIDE SEQUENCE [LARGE SCALE GENOMIC DNA]</scope>
    <source>
        <strain evidence="1 2">EMB320</strain>
    </source>
</reference>
<dbReference type="Pfam" id="PF13704">
    <property type="entry name" value="Glyco_tranf_2_4"/>
    <property type="match status" value="1"/>
</dbReference>
<comment type="caution">
    <text evidence="1">The sequence shown here is derived from an EMBL/GenBank/DDBJ whole genome shotgun (WGS) entry which is preliminary data.</text>
</comment>
<proteinExistence type="predicted"/>
<evidence type="ECO:0000313" key="1">
    <source>
        <dbReference type="EMBL" id="MRD47452.1"/>
    </source>
</evidence>
<dbReference type="AlphaFoldDB" id="A0A844B2F9"/>
<sequence length="331" mass="38420">MRHNLSDMPTDTSNNTQIVIHRQPKAQGKVAVFGIVRNEMYLLPHLLEHYRRLDVKDFWFHDDQSDDGTFEFLMRQPDVGVTRSQTRFGDKVDDKIFGYRVKNIIPRGLLRNRWVATLDADEFMVLPPGIDTLPQLALALERNNLIVARALMMDFFPQTLESLRSARMEQTPFELCPFFDPWERLVWPDNMFNVTGISVADGVRPRILKELLDRRTRFPEFMKDYKFANVNKTPIAFWNEGMHAFSAHRTSVAPSDKVQLILAHFKFYPGHEARTDEAVVAGVHWKSASEYHILKAANEQLMTWPLQGPRTQRFTGKDDLAKTGLLYSRLE</sequence>
<name>A0A844B2F9_9BURK</name>
<dbReference type="OrthoDB" id="7981249at2"/>
<dbReference type="SUPFAM" id="SSF53448">
    <property type="entry name" value="Nucleotide-diphospho-sugar transferases"/>
    <property type="match status" value="1"/>
</dbReference>